<accession>A0A385PPP4</accession>
<organism evidence="2">
    <name type="scientific">Human papillomavirus</name>
    <dbReference type="NCBI Taxonomy" id="10566"/>
    <lineage>
        <taxon>Viruses</taxon>
        <taxon>Monodnaviria</taxon>
        <taxon>Shotokuvirae</taxon>
        <taxon>Cossaviricota</taxon>
        <taxon>Papovaviricetes</taxon>
        <taxon>Zurhausenvirales</taxon>
        <taxon>Papillomaviridae</taxon>
    </lineage>
</organism>
<proteinExistence type="predicted"/>
<evidence type="ECO:0000256" key="1">
    <source>
        <dbReference type="SAM" id="MobiDB-lite"/>
    </source>
</evidence>
<dbReference type="EMBL" id="MH777227">
    <property type="protein sequence ID" value="AYA93842.1"/>
    <property type="molecule type" value="Genomic_DNA"/>
</dbReference>
<name>A0A385PPP4_9PAPI</name>
<reference evidence="2" key="1">
    <citation type="journal article" date="2018" name="Nat. Med.">
        <title>Expanded skin virome in DOCK8-deficient patients.</title>
        <authorList>
            <consortium name="NISC Comparative Sequencing Program"/>
            <person name="Tirosh O."/>
            <person name="Conlan S."/>
            <person name="Deming C."/>
            <person name="Lee-Lin S.Q."/>
            <person name="Huang X."/>
            <person name="Su H.C."/>
            <person name="Freeman A.F."/>
            <person name="Segre J.A."/>
            <person name="Kong H.H."/>
        </authorList>
    </citation>
    <scope>NUCLEOTIDE SEQUENCE</scope>
    <source>
        <strain evidence="2">HPV-mSK_084</strain>
    </source>
</reference>
<sequence>MQKNMEVQENGQCILNNPLLYHLPPALQNGPQSLSKGNGTNLHHPPPGTPRLPRRTSLNDDLRGRQLFPPARKLTFDLDEEENKENYPPQQKEEDFNLSFLLSQLLTKLEHDIDQLLDRISQDFSDFKLSLGIRRS</sequence>
<feature type="compositionally biased region" description="Polar residues" evidence="1">
    <location>
        <begin position="29"/>
        <end position="41"/>
    </location>
</feature>
<protein>
    <submittedName>
        <fullName evidence="2">E4 protein</fullName>
    </submittedName>
</protein>
<evidence type="ECO:0000313" key="2">
    <source>
        <dbReference type="EMBL" id="AYA93842.1"/>
    </source>
</evidence>
<feature type="region of interest" description="Disordered" evidence="1">
    <location>
        <begin position="26"/>
        <end position="62"/>
    </location>
</feature>